<gene>
    <name evidence="2" type="ORF">ARMOST_05545</name>
</gene>
<dbReference type="InterPro" id="IPR046341">
    <property type="entry name" value="SET_dom_sf"/>
</dbReference>
<accession>A0A284R0K3</accession>
<protein>
    <recommendedName>
        <fullName evidence="1">SET domain-containing protein</fullName>
    </recommendedName>
</protein>
<dbReference type="Gene3D" id="3.90.1410.10">
    <property type="entry name" value="set domain protein methyltransferase, domain 1"/>
    <property type="match status" value="1"/>
</dbReference>
<dbReference type="InterPro" id="IPR001214">
    <property type="entry name" value="SET_dom"/>
</dbReference>
<dbReference type="OMA" id="QWISTYI"/>
<dbReference type="InterPro" id="IPR050600">
    <property type="entry name" value="SETD3_SETD6_MTase"/>
</dbReference>
<dbReference type="PANTHER" id="PTHR13271:SF147">
    <property type="entry name" value="PROTEIN-LYSINE N-METHYLTRANSFERASE EFM1-RELATED"/>
    <property type="match status" value="1"/>
</dbReference>
<dbReference type="SUPFAM" id="SSF82199">
    <property type="entry name" value="SET domain"/>
    <property type="match status" value="1"/>
</dbReference>
<name>A0A284R0K3_ARMOS</name>
<dbReference type="Proteomes" id="UP000219338">
    <property type="component" value="Unassembled WGS sequence"/>
</dbReference>
<evidence type="ECO:0000259" key="1">
    <source>
        <dbReference type="PROSITE" id="PS50280"/>
    </source>
</evidence>
<keyword evidence="3" id="KW-1185">Reference proteome</keyword>
<proteinExistence type="predicted"/>
<dbReference type="OrthoDB" id="42889at2759"/>
<evidence type="ECO:0000313" key="2">
    <source>
        <dbReference type="EMBL" id="SJL02219.1"/>
    </source>
</evidence>
<dbReference type="STRING" id="47428.A0A284R0K3"/>
<dbReference type="PANTHER" id="PTHR13271">
    <property type="entry name" value="UNCHARACTERIZED PUTATIVE METHYLTRANSFERASE"/>
    <property type="match status" value="1"/>
</dbReference>
<reference evidence="3" key="1">
    <citation type="journal article" date="2017" name="Nat. Ecol. Evol.">
        <title>Genome expansion and lineage-specific genetic innovations in the forest pathogenic fungi Armillaria.</title>
        <authorList>
            <person name="Sipos G."/>
            <person name="Prasanna A.N."/>
            <person name="Walter M.C."/>
            <person name="O'Connor E."/>
            <person name="Balint B."/>
            <person name="Krizsan K."/>
            <person name="Kiss B."/>
            <person name="Hess J."/>
            <person name="Varga T."/>
            <person name="Slot J."/>
            <person name="Riley R."/>
            <person name="Boka B."/>
            <person name="Rigling D."/>
            <person name="Barry K."/>
            <person name="Lee J."/>
            <person name="Mihaltcheva S."/>
            <person name="LaButti K."/>
            <person name="Lipzen A."/>
            <person name="Waldron R."/>
            <person name="Moloney N.M."/>
            <person name="Sperisen C."/>
            <person name="Kredics L."/>
            <person name="Vagvoelgyi C."/>
            <person name="Patrignani A."/>
            <person name="Fitzpatrick D."/>
            <person name="Nagy I."/>
            <person name="Doyle S."/>
            <person name="Anderson J.B."/>
            <person name="Grigoriev I.V."/>
            <person name="Gueldener U."/>
            <person name="Muensterkoetter M."/>
            <person name="Nagy L.G."/>
        </authorList>
    </citation>
    <scope>NUCLEOTIDE SEQUENCE [LARGE SCALE GENOMIC DNA]</scope>
    <source>
        <strain evidence="3">C18/9</strain>
    </source>
</reference>
<dbReference type="GO" id="GO:0016279">
    <property type="term" value="F:protein-lysine N-methyltransferase activity"/>
    <property type="evidence" value="ECO:0007669"/>
    <property type="project" value="TreeGrafter"/>
</dbReference>
<feature type="domain" description="SET" evidence="1">
    <location>
        <begin position="30"/>
        <end position="266"/>
    </location>
</feature>
<evidence type="ECO:0000313" key="3">
    <source>
        <dbReference type="Proteomes" id="UP000219338"/>
    </source>
</evidence>
<sequence>MSDSEVFIAWLKEKGGTFHNTTQYVRGRIPPFYHVYFPGIFLVVPSGYAILAKERLPADSTIVSCPFDLVITKSIALKALSRLLPSENLLNWSVRQCISSYLCFHQIIDEASYIPEFAHGPYVNMLPSREKLRTGLHFTPLELEMFRGTNMYGAIMDRETEWRREWEACRAVVSNVDTRWGVLFTWELFLESATHLSSRAFPSSLLSRNPTLHSSPSTEPVLLPGVDALNHARAHPVSWVVTDAENISLVVHTSASAGEELFNNYGAKPNSEFILGYGFSLPNNPDDTIVLKIGDKKWEVGREAKGADQVWDAFLSFVSQNPEPDYEDYLEAAAALDDAVQQLMERLPADKGPSARLEMRPEVMAMLHDYVEGQRDILRSLVEFCETKKQLAVELAKAEGIDLVFDDDD</sequence>
<dbReference type="GO" id="GO:0005634">
    <property type="term" value="C:nucleus"/>
    <property type="evidence" value="ECO:0007669"/>
    <property type="project" value="TreeGrafter"/>
</dbReference>
<dbReference type="AlphaFoldDB" id="A0A284R0K3"/>
<dbReference type="EMBL" id="FUEG01000003">
    <property type="protein sequence ID" value="SJL02219.1"/>
    <property type="molecule type" value="Genomic_DNA"/>
</dbReference>
<organism evidence="2 3">
    <name type="scientific">Armillaria ostoyae</name>
    <name type="common">Armillaria root rot fungus</name>
    <dbReference type="NCBI Taxonomy" id="47428"/>
    <lineage>
        <taxon>Eukaryota</taxon>
        <taxon>Fungi</taxon>
        <taxon>Dikarya</taxon>
        <taxon>Basidiomycota</taxon>
        <taxon>Agaricomycotina</taxon>
        <taxon>Agaricomycetes</taxon>
        <taxon>Agaricomycetidae</taxon>
        <taxon>Agaricales</taxon>
        <taxon>Marasmiineae</taxon>
        <taxon>Physalacriaceae</taxon>
        <taxon>Armillaria</taxon>
    </lineage>
</organism>
<dbReference type="PROSITE" id="PS50280">
    <property type="entry name" value="SET"/>
    <property type="match status" value="1"/>
</dbReference>